<sequence length="86" mass="9896">MEIDFDPAKNIANIATHGLSFADFDGFDDEPVVVVDDRHDYGEVRYRAFGRVNGKGRCLVFVVRDGRVRAISLRRARAKEMRRYGY</sequence>
<reference evidence="1" key="1">
    <citation type="journal article" date="2022" name="Toxins">
        <title>Genomic Analysis of Sphingopyxis sp. USTB-05 for Biodegrading Cyanobacterial Hepatotoxins.</title>
        <authorList>
            <person name="Liu C."/>
            <person name="Xu Q."/>
            <person name="Zhao Z."/>
            <person name="Zhang H."/>
            <person name="Liu X."/>
            <person name="Yin C."/>
            <person name="Liu Y."/>
            <person name="Yan H."/>
        </authorList>
    </citation>
    <scope>NUCLEOTIDE SEQUENCE</scope>
    <source>
        <strain evidence="1">NBD5</strain>
    </source>
</reference>
<proteinExistence type="predicted"/>
<accession>A0ABY4X3J2</accession>
<organism evidence="1 2">
    <name type="scientific">Sphingomonas morindae</name>
    <dbReference type="NCBI Taxonomy" id="1541170"/>
    <lineage>
        <taxon>Bacteria</taxon>
        <taxon>Pseudomonadati</taxon>
        <taxon>Pseudomonadota</taxon>
        <taxon>Alphaproteobacteria</taxon>
        <taxon>Sphingomonadales</taxon>
        <taxon>Sphingomonadaceae</taxon>
        <taxon>Sphingomonas</taxon>
    </lineage>
</organism>
<dbReference type="Proteomes" id="UP001056937">
    <property type="component" value="Chromosome 1"/>
</dbReference>
<gene>
    <name evidence="1" type="ORF">LHA26_08885</name>
</gene>
<dbReference type="InterPro" id="IPR007460">
    <property type="entry name" value="BrnT_toxin"/>
</dbReference>
<protein>
    <submittedName>
        <fullName evidence="1">BrnT family toxin</fullName>
    </submittedName>
</protein>
<dbReference type="RefSeq" id="WP_252165270.1">
    <property type="nucleotide sequence ID" value="NZ_CP084930.1"/>
</dbReference>
<name>A0ABY4X3J2_9SPHN</name>
<dbReference type="Gene3D" id="3.10.450.530">
    <property type="entry name" value="Ribonuclease toxin, BrnT, of type II toxin-antitoxin system"/>
    <property type="match status" value="1"/>
</dbReference>
<dbReference type="Pfam" id="PF04365">
    <property type="entry name" value="BrnT_toxin"/>
    <property type="match status" value="1"/>
</dbReference>
<keyword evidence="2" id="KW-1185">Reference proteome</keyword>
<dbReference type="InterPro" id="IPR038573">
    <property type="entry name" value="BrnT_sf"/>
</dbReference>
<dbReference type="EMBL" id="CP084930">
    <property type="protein sequence ID" value="USI71457.1"/>
    <property type="molecule type" value="Genomic_DNA"/>
</dbReference>
<evidence type="ECO:0000313" key="1">
    <source>
        <dbReference type="EMBL" id="USI71457.1"/>
    </source>
</evidence>
<evidence type="ECO:0000313" key="2">
    <source>
        <dbReference type="Proteomes" id="UP001056937"/>
    </source>
</evidence>